<protein>
    <recommendedName>
        <fullName evidence="2">ClpXP adapter protein SpxH</fullName>
    </recommendedName>
</protein>
<dbReference type="InterPro" id="IPR036249">
    <property type="entry name" value="Thioredoxin-like_sf"/>
</dbReference>
<dbReference type="Gene3D" id="3.40.30.10">
    <property type="entry name" value="Glutaredoxin"/>
    <property type="match status" value="1"/>
</dbReference>
<dbReference type="RefSeq" id="WP_061969017.1">
    <property type="nucleotide sequence ID" value="NZ_FMAV01000001.1"/>
</dbReference>
<comment type="similarity">
    <text evidence="2">Belongs to the SpxH family.</text>
</comment>
<evidence type="ECO:0000313" key="4">
    <source>
        <dbReference type="Proteomes" id="UP000054099"/>
    </source>
</evidence>
<accession>A0A0V8JDZ3</accession>
<dbReference type="AlphaFoldDB" id="A0A0V8JDZ3"/>
<reference evidence="3 4" key="1">
    <citation type="journal article" date="2014" name="Antonie Van Leeuwenhoek">
        <title>Fictibacillus enclensis sp. nov., isolated from marine sediment.</title>
        <authorList>
            <person name="Dastager S.G."/>
            <person name="Mawlankar R."/>
            <person name="Srinivasan K."/>
            <person name="Tang S.K."/>
            <person name="Lee J.C."/>
            <person name="Ramana V.V."/>
            <person name="Shouche Y.S."/>
        </authorList>
    </citation>
    <scope>NUCLEOTIDE SEQUENCE [LARGE SCALE GENOMIC DNA]</scope>
    <source>
        <strain evidence="3 4">NIO-1003</strain>
    </source>
</reference>
<sequence length="298" mass="34129">MTFSEAGYPFEAKQKGNIAASNCHKPLELYSVIDPLSPECWALEPILKKLQVEYGQYFTLRHILGGRLDSLNSFRKKGYASAKRIAERWDKTANMTGMSCDGDLWREDPILAPYLVFLAIKAAELQGKQSGNKFLRTLREHLFLQKQNISKEDVLYSIAEMVGLDACEFMKDIHSQSAIKALHCDWKFANEMEIDQIPTLIMFNDKAEEEGIKIAGSYQYSIYVTIIEEMLGFRPEPSAPPAIEEFMKTYRFVATKELAVVYNMTESEVETIMKKLVLQQVVKKVPVKHGTFWKYTHS</sequence>
<proteinExistence type="inferred from homology"/>
<keyword evidence="4" id="KW-1185">Reference proteome</keyword>
<comment type="subcellular location">
    <subcellularLocation>
        <location evidence="2">Cytoplasm</location>
    </subcellularLocation>
</comment>
<evidence type="ECO:0000256" key="1">
    <source>
        <dbReference type="ARBA" id="ARBA00022490"/>
    </source>
</evidence>
<evidence type="ECO:0000256" key="2">
    <source>
        <dbReference type="HAMAP-Rule" id="MF_02245"/>
    </source>
</evidence>
<comment type="function">
    <text evidence="2">Adapter protein required for efficient degradation of Spx by ClpXP under non-stress conditions. Interaction with Spx stabilizes Spx and exposes the C-terminus of Spx for recognition and proteolysis by ClpXP.</text>
</comment>
<comment type="caution">
    <text evidence="3">The sequence shown here is derived from an EMBL/GenBank/DDBJ whole genome shotgun (WGS) entry which is preliminary data.</text>
</comment>
<dbReference type="Pfam" id="PF13743">
    <property type="entry name" value="Thioredoxin_5"/>
    <property type="match status" value="1"/>
</dbReference>
<dbReference type="InterPro" id="IPR046404">
    <property type="entry name" value="Adapter_SpxH"/>
</dbReference>
<dbReference type="SUPFAM" id="SSF52833">
    <property type="entry name" value="Thioredoxin-like"/>
    <property type="match status" value="1"/>
</dbReference>
<evidence type="ECO:0000313" key="3">
    <source>
        <dbReference type="EMBL" id="KSU84864.1"/>
    </source>
</evidence>
<dbReference type="PANTHER" id="PTHR13887:SF47">
    <property type="entry name" value="CLPXP ADAPTER PROTEIN SPXH"/>
    <property type="match status" value="1"/>
</dbReference>
<comment type="subunit">
    <text evidence="2">Interacts with Spx.</text>
</comment>
<name>A0A0V8JDZ3_9BACL</name>
<keyword evidence="3" id="KW-0413">Isomerase</keyword>
<dbReference type="GO" id="GO:0016853">
    <property type="term" value="F:isomerase activity"/>
    <property type="evidence" value="ECO:0007669"/>
    <property type="project" value="UniProtKB-KW"/>
</dbReference>
<keyword evidence="1 2" id="KW-0963">Cytoplasm</keyword>
<dbReference type="OrthoDB" id="9813770at2"/>
<dbReference type="PANTHER" id="PTHR13887">
    <property type="entry name" value="GLUTATHIONE S-TRANSFERASE KAPPA"/>
    <property type="match status" value="1"/>
</dbReference>
<dbReference type="CDD" id="cd03025">
    <property type="entry name" value="DsbA_FrnE_like"/>
    <property type="match status" value="1"/>
</dbReference>
<dbReference type="HAMAP" id="MF_02245">
    <property type="entry name" value="Adapter_SpxH"/>
    <property type="match status" value="1"/>
</dbReference>
<dbReference type="Proteomes" id="UP000054099">
    <property type="component" value="Unassembled WGS sequence"/>
</dbReference>
<dbReference type="GO" id="GO:0005737">
    <property type="term" value="C:cytoplasm"/>
    <property type="evidence" value="ECO:0007669"/>
    <property type="project" value="UniProtKB-SubCell"/>
</dbReference>
<dbReference type="EMBL" id="LNQN01000001">
    <property type="protein sequence ID" value="KSU84864.1"/>
    <property type="molecule type" value="Genomic_DNA"/>
</dbReference>
<organism evidence="3 4">
    <name type="scientific">Fictibacillus enclensis</name>
    <dbReference type="NCBI Taxonomy" id="1017270"/>
    <lineage>
        <taxon>Bacteria</taxon>
        <taxon>Bacillati</taxon>
        <taxon>Bacillota</taxon>
        <taxon>Bacilli</taxon>
        <taxon>Bacillales</taxon>
        <taxon>Fictibacillaceae</taxon>
        <taxon>Fictibacillus</taxon>
    </lineage>
</organism>
<gene>
    <name evidence="2" type="primary">spxH</name>
    <name evidence="3" type="ORF">AS030_04875</name>
</gene>